<evidence type="ECO:0000259" key="3">
    <source>
        <dbReference type="Pfam" id="PF13193"/>
    </source>
</evidence>
<dbReference type="InterPro" id="IPR045851">
    <property type="entry name" value="AMP-bd_C_sf"/>
</dbReference>
<keyword evidence="5" id="KW-1185">Reference proteome</keyword>
<dbReference type="GO" id="GO:0016877">
    <property type="term" value="F:ligase activity, forming carbon-sulfur bonds"/>
    <property type="evidence" value="ECO:0007669"/>
    <property type="project" value="UniProtKB-ARBA"/>
</dbReference>
<dbReference type="Proteomes" id="UP001139516">
    <property type="component" value="Unassembled WGS sequence"/>
</dbReference>
<proteinExistence type="predicted"/>
<sequence>MSGAGTRAPRGGVVPATRRVMNLSHFLRQAARRHGDAIGLVRGEASWRWAEIDRRVDAMAHALAARGIVKGDRVLVQSRNVNQMFESMFACFRLGAVWVPTNFRQTPAEVAWLAESSGAVAMICQHDFPDHVAACRAAAPGIATVVSIGPSGVPPSGSPPGNPPGSPRGGSAGDDGGFGEDYDALVARHLGTPFPAADVEHDDPCWFFFTSGTTGRPKAAVLTHGQMGFVVTNHLCDLMPGTTAADASLVVAPLSHGAGIHQLTQVARAAKTVLLAGDRFDPAEAWALVERWRVTNLFTVPTIVKLLTEHPSVDRFDHSSLRHVIYAGAPMYREDQKHALRKLGPVLVQYFGLGEVTGNITVLPPALHSIEDGPQARIGTCGFERTAMQVSIQDGQGRELAAGETGEICVCGPAVFAGYYDNPEANAKSFRDGWFRTGDLGHLDAEGFLYITGRASDMYISGGSNVYPREIEEKLLTHPDVTEVAILGVPDREWGEVGVAVCVARPGSAPDEAALLGWLDGKVARYKLPRRVFFWEALPQSGYGKIAKKLVREELVRRGCLEAPPGP</sequence>
<evidence type="ECO:0000256" key="1">
    <source>
        <dbReference type="SAM" id="MobiDB-lite"/>
    </source>
</evidence>
<dbReference type="PANTHER" id="PTHR43767">
    <property type="entry name" value="LONG-CHAIN-FATTY-ACID--COA LIGASE"/>
    <property type="match status" value="1"/>
</dbReference>
<feature type="region of interest" description="Disordered" evidence="1">
    <location>
        <begin position="149"/>
        <end position="175"/>
    </location>
</feature>
<protein>
    <submittedName>
        <fullName evidence="4">Acyl-CoA synthetase</fullName>
    </submittedName>
</protein>
<reference evidence="4" key="1">
    <citation type="submission" date="2022-04" db="EMBL/GenBank/DDBJ databases">
        <title>Roseomonas acroporae sp. nov., isolated from coral Acropora digitifera.</title>
        <authorList>
            <person name="Sun H."/>
        </authorList>
    </citation>
    <scope>NUCLEOTIDE SEQUENCE</scope>
    <source>
        <strain evidence="4">NAR14</strain>
    </source>
</reference>
<feature type="compositionally biased region" description="Pro residues" evidence="1">
    <location>
        <begin position="152"/>
        <end position="166"/>
    </location>
</feature>
<dbReference type="InterPro" id="IPR000873">
    <property type="entry name" value="AMP-dep_synth/lig_dom"/>
</dbReference>
<dbReference type="InterPro" id="IPR050237">
    <property type="entry name" value="ATP-dep_AMP-bd_enzyme"/>
</dbReference>
<dbReference type="SUPFAM" id="SSF56801">
    <property type="entry name" value="Acetyl-CoA synthetase-like"/>
    <property type="match status" value="1"/>
</dbReference>
<dbReference type="Pfam" id="PF13193">
    <property type="entry name" value="AMP-binding_C"/>
    <property type="match status" value="1"/>
</dbReference>
<dbReference type="InterPro" id="IPR025110">
    <property type="entry name" value="AMP-bd_C"/>
</dbReference>
<dbReference type="AlphaFoldDB" id="A0A9X2BWQ2"/>
<dbReference type="Pfam" id="PF00501">
    <property type="entry name" value="AMP-binding"/>
    <property type="match status" value="1"/>
</dbReference>
<evidence type="ECO:0000313" key="4">
    <source>
        <dbReference type="EMBL" id="MCK8784125.1"/>
    </source>
</evidence>
<dbReference type="CDD" id="cd17631">
    <property type="entry name" value="FACL_FadD13-like"/>
    <property type="match status" value="1"/>
</dbReference>
<evidence type="ECO:0000259" key="2">
    <source>
        <dbReference type="Pfam" id="PF00501"/>
    </source>
</evidence>
<organism evidence="4 5">
    <name type="scientific">Roseomonas acroporae</name>
    <dbReference type="NCBI Taxonomy" id="2937791"/>
    <lineage>
        <taxon>Bacteria</taxon>
        <taxon>Pseudomonadati</taxon>
        <taxon>Pseudomonadota</taxon>
        <taxon>Alphaproteobacteria</taxon>
        <taxon>Acetobacterales</taxon>
        <taxon>Roseomonadaceae</taxon>
        <taxon>Roseomonas</taxon>
    </lineage>
</organism>
<dbReference type="Gene3D" id="3.40.50.12780">
    <property type="entry name" value="N-terminal domain of ligase-like"/>
    <property type="match status" value="1"/>
</dbReference>
<dbReference type="RefSeq" id="WP_248666250.1">
    <property type="nucleotide sequence ID" value="NZ_JALPRX010000026.1"/>
</dbReference>
<dbReference type="InterPro" id="IPR042099">
    <property type="entry name" value="ANL_N_sf"/>
</dbReference>
<gene>
    <name evidence="4" type="ORF">M0638_07010</name>
</gene>
<dbReference type="InterPro" id="IPR020845">
    <property type="entry name" value="AMP-binding_CS"/>
</dbReference>
<dbReference type="PANTHER" id="PTHR43767:SF7">
    <property type="entry name" value="MEDIUM_LONG-CHAIN-FATTY-ACID--COA LIGASE FADD8"/>
    <property type="match status" value="1"/>
</dbReference>
<evidence type="ECO:0000313" key="5">
    <source>
        <dbReference type="Proteomes" id="UP001139516"/>
    </source>
</evidence>
<feature type="domain" description="AMP-dependent synthetase/ligase" evidence="2">
    <location>
        <begin position="28"/>
        <end position="420"/>
    </location>
</feature>
<feature type="domain" description="AMP-binding enzyme C-terminal" evidence="3">
    <location>
        <begin position="470"/>
        <end position="545"/>
    </location>
</feature>
<dbReference type="PROSITE" id="PS00455">
    <property type="entry name" value="AMP_BINDING"/>
    <property type="match status" value="1"/>
</dbReference>
<accession>A0A9X2BWQ2</accession>
<dbReference type="EMBL" id="JALPRX010000026">
    <property type="protein sequence ID" value="MCK8784125.1"/>
    <property type="molecule type" value="Genomic_DNA"/>
</dbReference>
<dbReference type="Gene3D" id="3.30.300.30">
    <property type="match status" value="1"/>
</dbReference>
<name>A0A9X2BWQ2_9PROT</name>
<comment type="caution">
    <text evidence="4">The sequence shown here is derived from an EMBL/GenBank/DDBJ whole genome shotgun (WGS) entry which is preliminary data.</text>
</comment>